<dbReference type="GeneID" id="75180114"/>
<dbReference type="AlphaFoldDB" id="A0A8H1LK00"/>
<reference evidence="4 5" key="1">
    <citation type="submission" date="2018-10" db="EMBL/GenBank/DDBJ databases">
        <title>Isolation of pseudouridimycin from Streptomyces albus DSM 40763.</title>
        <authorList>
            <person name="Rosenqvist P."/>
            <person name="Metsae-Ketelae M."/>
            <person name="Virta P."/>
        </authorList>
    </citation>
    <scope>NUCLEOTIDE SEQUENCE [LARGE SCALE GENOMIC DNA]</scope>
    <source>
        <strain evidence="4 5">DSM 40763</strain>
    </source>
</reference>
<evidence type="ECO:0000256" key="2">
    <source>
        <dbReference type="ARBA" id="ARBA00023002"/>
    </source>
</evidence>
<proteinExistence type="predicted"/>
<sequence length="483" mass="51034">MYDLVVVGAGPYGLSVASHAAAAGLDLRVLGRPMATWREHMPRGMLLASRPEATAIADPEGSRTLTAYCAGQGIGTEDDAPLPLDVFAEYGTWFAERSLPPVDEQTVTKVAPHREGFRIETAEGERLLARAVVLAVGVPLFAHRPPALAGLPAELASHSTHHRDLSPFRGREVTVLGAGQSALETAALLAEEGARVQLVARTSHLAWDAPPQPERGRPAALRRPVSALGTGWPNWVWSRLPGAVRHLPAAMRLRIADTAPRPSGAWWLRDRFEEGVPVLLGHRVTAADRTTPGVRRLGGGPGERVRLWLAGVNGTASTLETEHVLAATGFAPRLSRLTLLDSTLREGLRRIGGSDAPWLDARFGSSCPGLFFAGLLTVPTFGPAMRFVHGTHFTAPRLVEGVRQHLAELSPATGAAGPVPAGSTVPDSTAAHPAHTLHTQRTPSERAASEALAEGLGRLPAPVSRPAGSPDRAAAHRPGGSTE</sequence>
<keyword evidence="1" id="KW-0285">Flavoprotein</keyword>
<feature type="region of interest" description="Disordered" evidence="3">
    <location>
        <begin position="411"/>
        <end position="483"/>
    </location>
</feature>
<comment type="caution">
    <text evidence="4">The sequence shown here is derived from an EMBL/GenBank/DDBJ whole genome shotgun (WGS) entry which is preliminary data.</text>
</comment>
<keyword evidence="2" id="KW-0560">Oxidoreductase</keyword>
<evidence type="ECO:0000256" key="1">
    <source>
        <dbReference type="ARBA" id="ARBA00022630"/>
    </source>
</evidence>
<accession>A0A8H1LK00</accession>
<dbReference type="PRINTS" id="PR00368">
    <property type="entry name" value="FADPNR"/>
</dbReference>
<evidence type="ECO:0000313" key="5">
    <source>
        <dbReference type="Proteomes" id="UP000298111"/>
    </source>
</evidence>
<name>A0A8H1LK00_9ACTN</name>
<evidence type="ECO:0000313" key="4">
    <source>
        <dbReference type="EMBL" id="TGG85957.1"/>
    </source>
</evidence>
<dbReference type="EMBL" id="RCIY01000040">
    <property type="protein sequence ID" value="TGG85957.1"/>
    <property type="molecule type" value="Genomic_DNA"/>
</dbReference>
<gene>
    <name evidence="4" type="ORF">D8771_05900</name>
</gene>
<organism evidence="4 5">
    <name type="scientific">Streptomyces albus</name>
    <dbReference type="NCBI Taxonomy" id="1888"/>
    <lineage>
        <taxon>Bacteria</taxon>
        <taxon>Bacillati</taxon>
        <taxon>Actinomycetota</taxon>
        <taxon>Actinomycetes</taxon>
        <taxon>Kitasatosporales</taxon>
        <taxon>Streptomycetaceae</taxon>
        <taxon>Streptomyces</taxon>
    </lineage>
</organism>
<keyword evidence="4" id="KW-0503">Monooxygenase</keyword>
<dbReference type="PRINTS" id="PR00411">
    <property type="entry name" value="PNDRDTASEI"/>
</dbReference>
<dbReference type="Proteomes" id="UP000298111">
    <property type="component" value="Unassembled WGS sequence"/>
</dbReference>
<dbReference type="Gene3D" id="3.50.50.60">
    <property type="entry name" value="FAD/NAD(P)-binding domain"/>
    <property type="match status" value="1"/>
</dbReference>
<evidence type="ECO:0000256" key="3">
    <source>
        <dbReference type="SAM" id="MobiDB-lite"/>
    </source>
</evidence>
<protein>
    <submittedName>
        <fullName evidence="4">Dimethylaniline monooxygenase</fullName>
    </submittedName>
</protein>
<dbReference type="PANTHER" id="PTHR48105">
    <property type="entry name" value="THIOREDOXIN REDUCTASE 1-RELATED-RELATED"/>
    <property type="match status" value="1"/>
</dbReference>
<dbReference type="SUPFAM" id="SSF51905">
    <property type="entry name" value="FAD/NAD(P)-binding domain"/>
    <property type="match status" value="1"/>
</dbReference>
<dbReference type="Pfam" id="PF13738">
    <property type="entry name" value="Pyr_redox_3"/>
    <property type="match status" value="1"/>
</dbReference>
<dbReference type="RefSeq" id="WP_135566751.1">
    <property type="nucleotide sequence ID" value="NZ_CP103060.1"/>
</dbReference>
<feature type="compositionally biased region" description="Low complexity" evidence="3">
    <location>
        <begin position="411"/>
        <end position="426"/>
    </location>
</feature>
<dbReference type="InterPro" id="IPR050097">
    <property type="entry name" value="Ferredoxin-NADP_redctase_2"/>
</dbReference>
<dbReference type="GO" id="GO:0004497">
    <property type="term" value="F:monooxygenase activity"/>
    <property type="evidence" value="ECO:0007669"/>
    <property type="project" value="UniProtKB-KW"/>
</dbReference>
<dbReference type="InterPro" id="IPR036188">
    <property type="entry name" value="FAD/NAD-bd_sf"/>
</dbReference>